<keyword evidence="2 8" id="KW-0255">Endonuclease</keyword>
<proteinExistence type="inferred from homology"/>
<evidence type="ECO:0000256" key="3">
    <source>
        <dbReference type="ARBA" id="ARBA00022763"/>
    </source>
</evidence>
<keyword evidence="5" id="KW-0234">DNA repair</keyword>
<evidence type="ECO:0000256" key="5">
    <source>
        <dbReference type="ARBA" id="ARBA00023204"/>
    </source>
</evidence>
<keyword evidence="1" id="KW-0540">Nuclease</keyword>
<keyword evidence="9" id="KW-1185">Reference proteome</keyword>
<dbReference type="SUPFAM" id="SSF52980">
    <property type="entry name" value="Restriction endonuclease-like"/>
    <property type="match status" value="1"/>
</dbReference>
<dbReference type="Proteomes" id="UP001549313">
    <property type="component" value="Unassembled WGS sequence"/>
</dbReference>
<dbReference type="RefSeq" id="WP_354090303.1">
    <property type="nucleotide sequence ID" value="NZ_JBEPTF010000006.1"/>
</dbReference>
<dbReference type="EMBL" id="JBEPTF010000006">
    <property type="protein sequence ID" value="MET4685338.1"/>
    <property type="molecule type" value="Genomic_DNA"/>
</dbReference>
<dbReference type="EC" id="3.1.-.-" evidence="8"/>
<organism evidence="8 9">
    <name type="scientific">Brevundimonas faecalis</name>
    <dbReference type="NCBI Taxonomy" id="947378"/>
    <lineage>
        <taxon>Bacteria</taxon>
        <taxon>Pseudomonadati</taxon>
        <taxon>Pseudomonadota</taxon>
        <taxon>Alphaproteobacteria</taxon>
        <taxon>Caulobacterales</taxon>
        <taxon>Caulobacteraceae</taxon>
        <taxon>Brevundimonas</taxon>
    </lineage>
</organism>
<dbReference type="InterPro" id="IPR004603">
    <property type="entry name" value="DNA_mismatch_endonuc_vsr"/>
</dbReference>
<dbReference type="Gene3D" id="3.40.960.10">
    <property type="entry name" value="VSR Endonuclease"/>
    <property type="match status" value="1"/>
</dbReference>
<protein>
    <submittedName>
        <fullName evidence="8">DNA mismatch endonuclease (Patch repair protein)</fullName>
        <ecNumber evidence="8">3.1.-.-</ecNumber>
    </submittedName>
</protein>
<dbReference type="NCBIfam" id="TIGR00632">
    <property type="entry name" value="vsr"/>
    <property type="match status" value="1"/>
</dbReference>
<feature type="region of interest" description="Disordered" evidence="7">
    <location>
        <begin position="137"/>
        <end position="176"/>
    </location>
</feature>
<reference evidence="8 9" key="1">
    <citation type="submission" date="2024-06" db="EMBL/GenBank/DDBJ databases">
        <title>Sorghum-associated microbial communities from plants grown in Nebraska, USA.</title>
        <authorList>
            <person name="Schachtman D."/>
        </authorList>
    </citation>
    <scope>NUCLEOTIDE SEQUENCE [LARGE SCALE GENOMIC DNA]</scope>
    <source>
        <strain evidence="8 9">2814</strain>
    </source>
</reference>
<gene>
    <name evidence="8" type="ORF">ABIE19_003289</name>
</gene>
<evidence type="ECO:0000256" key="6">
    <source>
        <dbReference type="ARBA" id="ARBA00029466"/>
    </source>
</evidence>
<comment type="caution">
    <text evidence="8">The sequence shown here is derived from an EMBL/GenBank/DDBJ whole genome shotgun (WGS) entry which is preliminary data.</text>
</comment>
<sequence>MTDVFTPEKRSAVMRRVKGRDTAPEMKIRRMLRAAGIGYRLGGCGLPGRPDVVMKGRGVAVFVHGCFWHGHDCPRGSRAPKANADYWRAKIDRNRARDARVGAELAQGGWRVLTVWECEMRAADFEAKFTQDVLDQAAALSPSSPSSPASPASDACDSTCDSAPSKEAGVRGLGTK</sequence>
<feature type="compositionally biased region" description="Low complexity" evidence="7">
    <location>
        <begin position="137"/>
        <end position="165"/>
    </location>
</feature>
<evidence type="ECO:0000313" key="9">
    <source>
        <dbReference type="Proteomes" id="UP001549313"/>
    </source>
</evidence>
<dbReference type="InterPro" id="IPR011335">
    <property type="entry name" value="Restrct_endonuc-II-like"/>
</dbReference>
<evidence type="ECO:0000256" key="7">
    <source>
        <dbReference type="SAM" id="MobiDB-lite"/>
    </source>
</evidence>
<comment type="similarity">
    <text evidence="6">Belongs to the Vsr family.</text>
</comment>
<dbReference type="GO" id="GO:0004519">
    <property type="term" value="F:endonuclease activity"/>
    <property type="evidence" value="ECO:0007669"/>
    <property type="project" value="UniProtKB-KW"/>
</dbReference>
<evidence type="ECO:0000313" key="8">
    <source>
        <dbReference type="EMBL" id="MET4685338.1"/>
    </source>
</evidence>
<evidence type="ECO:0000256" key="2">
    <source>
        <dbReference type="ARBA" id="ARBA00022759"/>
    </source>
</evidence>
<accession>A0ABV2RGF4</accession>
<dbReference type="GO" id="GO:0016787">
    <property type="term" value="F:hydrolase activity"/>
    <property type="evidence" value="ECO:0007669"/>
    <property type="project" value="UniProtKB-KW"/>
</dbReference>
<keyword evidence="4 8" id="KW-0378">Hydrolase</keyword>
<name>A0ABV2RGF4_9CAUL</name>
<evidence type="ECO:0000256" key="1">
    <source>
        <dbReference type="ARBA" id="ARBA00022722"/>
    </source>
</evidence>
<evidence type="ECO:0000256" key="4">
    <source>
        <dbReference type="ARBA" id="ARBA00022801"/>
    </source>
</evidence>
<dbReference type="CDD" id="cd00221">
    <property type="entry name" value="Vsr"/>
    <property type="match status" value="1"/>
</dbReference>
<keyword evidence="3" id="KW-0227">DNA damage</keyword>
<dbReference type="Pfam" id="PF03852">
    <property type="entry name" value="Vsr"/>
    <property type="match status" value="1"/>
</dbReference>